<evidence type="ECO:0000256" key="1">
    <source>
        <dbReference type="SAM" id="Phobius"/>
    </source>
</evidence>
<evidence type="ECO:0000313" key="3">
    <source>
        <dbReference type="Proteomes" id="UP000829291"/>
    </source>
</evidence>
<feature type="signal peptide" evidence="2">
    <location>
        <begin position="1"/>
        <end position="23"/>
    </location>
</feature>
<dbReference type="InParanoid" id="A0A6J0CBA4"/>
<keyword evidence="2" id="KW-0732">Signal</keyword>
<dbReference type="RefSeq" id="XP_015523847.2">
    <property type="nucleotide sequence ID" value="XM_015668361.2"/>
</dbReference>
<accession>A0A6J0CBA4</accession>
<dbReference type="GeneID" id="107227261"/>
<dbReference type="AlphaFoldDB" id="A0A6J0CBA4"/>
<dbReference type="KEGG" id="nlo:107227261"/>
<reference evidence="4" key="1">
    <citation type="submission" date="2025-08" db="UniProtKB">
        <authorList>
            <consortium name="RefSeq"/>
        </authorList>
    </citation>
    <scope>IDENTIFICATION</scope>
    <source>
        <tissue evidence="4">Thorax and Abdomen</tissue>
    </source>
</reference>
<keyword evidence="1" id="KW-0472">Membrane</keyword>
<keyword evidence="1" id="KW-0812">Transmembrane</keyword>
<evidence type="ECO:0000313" key="4">
    <source>
        <dbReference type="RefSeq" id="XP_015523847.2"/>
    </source>
</evidence>
<keyword evidence="1" id="KW-1133">Transmembrane helix</keyword>
<evidence type="ECO:0000256" key="2">
    <source>
        <dbReference type="SAM" id="SignalP"/>
    </source>
</evidence>
<proteinExistence type="predicted"/>
<name>A0A6J0CBA4_NEOLC</name>
<dbReference type="Proteomes" id="UP000829291">
    <property type="component" value="Chromosome 6"/>
</dbReference>
<protein>
    <submittedName>
        <fullName evidence="4">Uncharacterized protein LOC107227261</fullName>
    </submittedName>
</protein>
<dbReference type="OrthoDB" id="504708at2759"/>
<feature type="chain" id="PRO_5046410606" evidence="2">
    <location>
        <begin position="24"/>
        <end position="149"/>
    </location>
</feature>
<organism evidence="4">
    <name type="scientific">Neodiprion lecontei</name>
    <name type="common">Redheaded pine sawfly</name>
    <dbReference type="NCBI Taxonomy" id="441921"/>
    <lineage>
        <taxon>Eukaryota</taxon>
        <taxon>Metazoa</taxon>
        <taxon>Ecdysozoa</taxon>
        <taxon>Arthropoda</taxon>
        <taxon>Hexapoda</taxon>
        <taxon>Insecta</taxon>
        <taxon>Pterygota</taxon>
        <taxon>Neoptera</taxon>
        <taxon>Endopterygota</taxon>
        <taxon>Hymenoptera</taxon>
        <taxon>Tenthredinoidea</taxon>
        <taxon>Diprionidae</taxon>
        <taxon>Diprioninae</taxon>
        <taxon>Neodiprion</taxon>
    </lineage>
</organism>
<sequence>MQPLRIHLRTFCSVVFLTSLAVASSVYEKKCNDSRECAVYPKIIQGPDTNWIPFFCNENNLCVCPNGWMPELNRSICIARISGSLTADTCAAYVWTISLLIFTLLALITYSFVSLFSCRTPVSPKYNNLTEPMKYYRNFTIADEFLEKF</sequence>
<gene>
    <name evidence="4" type="primary">LOC107227261</name>
</gene>
<feature type="transmembrane region" description="Helical" evidence="1">
    <location>
        <begin position="92"/>
        <end position="116"/>
    </location>
</feature>
<keyword evidence="3" id="KW-1185">Reference proteome</keyword>